<dbReference type="GO" id="GO:0055085">
    <property type="term" value="P:transmembrane transport"/>
    <property type="evidence" value="ECO:0007669"/>
    <property type="project" value="InterPro"/>
</dbReference>
<feature type="transmembrane region" description="Helical" evidence="7">
    <location>
        <begin position="243"/>
        <end position="261"/>
    </location>
</feature>
<dbReference type="PROSITE" id="PS50928">
    <property type="entry name" value="ABC_TM1"/>
    <property type="match status" value="1"/>
</dbReference>
<evidence type="ECO:0000256" key="1">
    <source>
        <dbReference type="ARBA" id="ARBA00004651"/>
    </source>
</evidence>
<feature type="transmembrane region" description="Helical" evidence="7">
    <location>
        <begin position="12"/>
        <end position="34"/>
    </location>
</feature>
<evidence type="ECO:0000256" key="2">
    <source>
        <dbReference type="ARBA" id="ARBA00022448"/>
    </source>
</evidence>
<dbReference type="InterPro" id="IPR035906">
    <property type="entry name" value="MetI-like_sf"/>
</dbReference>
<gene>
    <name evidence="9" type="ORF">A9C19_14405</name>
</gene>
<dbReference type="STRING" id="1547283.A9C19_14405"/>
<evidence type="ECO:0000313" key="10">
    <source>
        <dbReference type="Proteomes" id="UP000181936"/>
    </source>
</evidence>
<dbReference type="KEGG" id="bwh:A9C19_14405"/>
<dbReference type="InterPro" id="IPR000515">
    <property type="entry name" value="MetI-like"/>
</dbReference>
<organism evidence="9 10">
    <name type="scientific">Bacillus weihaiensis</name>
    <dbReference type="NCBI Taxonomy" id="1547283"/>
    <lineage>
        <taxon>Bacteria</taxon>
        <taxon>Bacillati</taxon>
        <taxon>Bacillota</taxon>
        <taxon>Bacilli</taxon>
        <taxon>Bacillales</taxon>
        <taxon>Bacillaceae</taxon>
        <taxon>Bacillus</taxon>
    </lineage>
</organism>
<dbReference type="InterPro" id="IPR053474">
    <property type="entry name" value="Staphylopine_ABC_permease"/>
</dbReference>
<keyword evidence="6 7" id="KW-0472">Membrane</keyword>
<keyword evidence="4 7" id="KW-0812">Transmembrane</keyword>
<evidence type="ECO:0000313" key="9">
    <source>
        <dbReference type="EMBL" id="APH05829.1"/>
    </source>
</evidence>
<protein>
    <submittedName>
        <fullName evidence="9">Peptide ABC transporter permease</fullName>
    </submittedName>
</protein>
<evidence type="ECO:0000256" key="6">
    <source>
        <dbReference type="ARBA" id="ARBA00023136"/>
    </source>
</evidence>
<evidence type="ECO:0000256" key="4">
    <source>
        <dbReference type="ARBA" id="ARBA00022692"/>
    </source>
</evidence>
<dbReference type="Pfam" id="PF12911">
    <property type="entry name" value="OppC_N"/>
    <property type="match status" value="1"/>
</dbReference>
<dbReference type="Pfam" id="PF00528">
    <property type="entry name" value="BPD_transp_1"/>
    <property type="match status" value="1"/>
</dbReference>
<dbReference type="SUPFAM" id="SSF161098">
    <property type="entry name" value="MetI-like"/>
    <property type="match status" value="1"/>
</dbReference>
<keyword evidence="2 7" id="KW-0813">Transport</keyword>
<dbReference type="GO" id="GO:0005886">
    <property type="term" value="C:plasma membrane"/>
    <property type="evidence" value="ECO:0007669"/>
    <property type="project" value="UniProtKB-SubCell"/>
</dbReference>
<proteinExistence type="inferred from homology"/>
<dbReference type="PANTHER" id="PTHR43386:SF1">
    <property type="entry name" value="D,D-DIPEPTIDE TRANSPORT SYSTEM PERMEASE PROTEIN DDPC-RELATED"/>
    <property type="match status" value="1"/>
</dbReference>
<dbReference type="RefSeq" id="WP_072580622.1">
    <property type="nucleotide sequence ID" value="NZ_CP016020.1"/>
</dbReference>
<dbReference type="CDD" id="cd06261">
    <property type="entry name" value="TM_PBP2"/>
    <property type="match status" value="1"/>
</dbReference>
<dbReference type="InterPro" id="IPR050366">
    <property type="entry name" value="BP-dependent_transpt_permease"/>
</dbReference>
<feature type="domain" description="ABC transmembrane type-1" evidence="8">
    <location>
        <begin position="73"/>
        <end position="262"/>
    </location>
</feature>
<accession>A0A1L3MU27</accession>
<comment type="similarity">
    <text evidence="7">Belongs to the binding-protein-dependent transport system permease family.</text>
</comment>
<keyword evidence="5 7" id="KW-1133">Transmembrane helix</keyword>
<evidence type="ECO:0000256" key="7">
    <source>
        <dbReference type="RuleBase" id="RU363032"/>
    </source>
</evidence>
<sequence length="298" mass="32854">MRIVKNLRKDKIGMISLLIIVVTVIVGIFAPLLAPSDPNEVNMSLRYASPSWEYLLGNDHLGRCIFSRIIYGIQPSVLWVLVVLLVSVLIGAILGFLAGYYRGVVDAVIMRMCDTMLSFPGYVMALAIIGVLGVGLENILIAFALIKWAWFARIIRTSVMQYTELNYVKFSKACGVSDMKIIFKHIVPVTFSDIAVISSGSIGSMILQISGFSFLGLGIQAPNAEWGMMLNEAREVMFTRPELMLAPGLAIIIVVSAFNFLSDSLQVTIDPKLANSKNKMKDTIPLSKMKVREKEVAN</sequence>
<dbReference type="OrthoDB" id="9797472at2"/>
<dbReference type="NCBIfam" id="NF045473">
    <property type="entry name" value="Opp1C"/>
    <property type="match status" value="1"/>
</dbReference>
<name>A0A1L3MU27_9BACI</name>
<dbReference type="InterPro" id="IPR025966">
    <property type="entry name" value="OppC_N"/>
</dbReference>
<dbReference type="Proteomes" id="UP000181936">
    <property type="component" value="Chromosome"/>
</dbReference>
<evidence type="ECO:0000259" key="8">
    <source>
        <dbReference type="PROSITE" id="PS50928"/>
    </source>
</evidence>
<dbReference type="NCBIfam" id="NF047573">
    <property type="entry name" value="opine_perm_CntC"/>
    <property type="match status" value="1"/>
</dbReference>
<keyword evidence="3" id="KW-1003">Cell membrane</keyword>
<dbReference type="Gene3D" id="1.10.3720.10">
    <property type="entry name" value="MetI-like"/>
    <property type="match status" value="1"/>
</dbReference>
<reference evidence="9 10" key="1">
    <citation type="journal article" date="2016" name="Sci. Rep.">
        <title>Complete genome sequence and transcriptomic analysis of a novel marine strain Bacillus weihaiensis reveals the mechanism of brown algae degradation.</title>
        <authorList>
            <person name="Zhu Y."/>
            <person name="Chen P."/>
            <person name="Bao Y."/>
            <person name="Men Y."/>
            <person name="Zeng Y."/>
            <person name="Yang J."/>
            <person name="Sun J."/>
            <person name="Sun Y."/>
        </authorList>
    </citation>
    <scope>NUCLEOTIDE SEQUENCE [LARGE SCALE GENOMIC DNA]</scope>
    <source>
        <strain evidence="9 10">Alg07</strain>
    </source>
</reference>
<comment type="subcellular location">
    <subcellularLocation>
        <location evidence="1 7">Cell membrane</location>
        <topology evidence="1 7">Multi-pass membrane protein</topology>
    </subcellularLocation>
</comment>
<dbReference type="PANTHER" id="PTHR43386">
    <property type="entry name" value="OLIGOPEPTIDE TRANSPORT SYSTEM PERMEASE PROTEIN APPC"/>
    <property type="match status" value="1"/>
</dbReference>
<dbReference type="EMBL" id="CP016020">
    <property type="protein sequence ID" value="APH05829.1"/>
    <property type="molecule type" value="Genomic_DNA"/>
</dbReference>
<keyword evidence="10" id="KW-1185">Reference proteome</keyword>
<feature type="transmembrane region" description="Helical" evidence="7">
    <location>
        <begin position="78"/>
        <end position="101"/>
    </location>
</feature>
<evidence type="ECO:0000256" key="3">
    <source>
        <dbReference type="ARBA" id="ARBA00022475"/>
    </source>
</evidence>
<feature type="transmembrane region" description="Helical" evidence="7">
    <location>
        <begin position="121"/>
        <end position="146"/>
    </location>
</feature>
<dbReference type="AlphaFoldDB" id="A0A1L3MU27"/>
<evidence type="ECO:0000256" key="5">
    <source>
        <dbReference type="ARBA" id="ARBA00022989"/>
    </source>
</evidence>